<evidence type="ECO:0000256" key="1">
    <source>
        <dbReference type="SAM" id="MobiDB-lite"/>
    </source>
</evidence>
<evidence type="ECO:0000313" key="4">
    <source>
        <dbReference type="Proteomes" id="UP000199063"/>
    </source>
</evidence>
<keyword evidence="2" id="KW-0472">Membrane</keyword>
<keyword evidence="4" id="KW-1185">Reference proteome</keyword>
<accession>A0A1G9YQP2</accession>
<feature type="transmembrane region" description="Helical" evidence="2">
    <location>
        <begin position="169"/>
        <end position="189"/>
    </location>
</feature>
<evidence type="ECO:0000256" key="2">
    <source>
        <dbReference type="SAM" id="Phobius"/>
    </source>
</evidence>
<feature type="transmembrane region" description="Helical" evidence="2">
    <location>
        <begin position="315"/>
        <end position="335"/>
    </location>
</feature>
<sequence length="349" mass="35412">MDSTAETAPQRERDADATPQLPAPPTPAAAGRPPVRAWLQPAVIALVVVAAFIGCYVGLQRDPRPHQVPIAVSGQALASEVGRAMRDSVEVRAVADAAAGRQALERHDVSAALSTGGDGRLHLDVAGADGLSTTAAVKDLVSAYAGGAGRQVTTEDIVPLVRYDARGLAGFYIAFGVSLAGFVLAQNALGLAKLLRLRHRFWLITGTSAAIGVVAAAIAGPVLHAVPAPFVPLAFTLTLLSAAAAFATKLLGTYLGPVGIPVATLLLLTVGNATSGATTGADLLPTAARAVSGLLPPGAAVRAITDLSYFHGAHAAGPLVTLAAWAVIAALLVAYRSRSRRVRATAPAP</sequence>
<feature type="transmembrane region" description="Helical" evidence="2">
    <location>
        <begin position="229"/>
        <end position="247"/>
    </location>
</feature>
<feature type="region of interest" description="Disordered" evidence="1">
    <location>
        <begin position="1"/>
        <end position="32"/>
    </location>
</feature>
<reference evidence="4" key="1">
    <citation type="submission" date="2016-10" db="EMBL/GenBank/DDBJ databases">
        <authorList>
            <person name="Varghese N."/>
            <person name="Submissions S."/>
        </authorList>
    </citation>
    <scope>NUCLEOTIDE SEQUENCE [LARGE SCALE GENOMIC DNA]</scope>
    <source>
        <strain evidence="4">CGMCC 4.7042</strain>
    </source>
</reference>
<organism evidence="3 4">
    <name type="scientific">Streptomyces wuyuanensis</name>
    <dbReference type="NCBI Taxonomy" id="1196353"/>
    <lineage>
        <taxon>Bacteria</taxon>
        <taxon>Bacillati</taxon>
        <taxon>Actinomycetota</taxon>
        <taxon>Actinomycetes</taxon>
        <taxon>Kitasatosporales</taxon>
        <taxon>Streptomycetaceae</taxon>
        <taxon>Streptomyces</taxon>
    </lineage>
</organism>
<dbReference type="EMBL" id="FNHI01000019">
    <property type="protein sequence ID" value="SDN11307.1"/>
    <property type="molecule type" value="Genomic_DNA"/>
</dbReference>
<dbReference type="GeneID" id="40832386"/>
<evidence type="ECO:0008006" key="5">
    <source>
        <dbReference type="Google" id="ProtNLM"/>
    </source>
</evidence>
<keyword evidence="2" id="KW-1133">Transmembrane helix</keyword>
<gene>
    <name evidence="3" type="ORF">SAMN05444921_11977</name>
</gene>
<proteinExistence type="predicted"/>
<keyword evidence="2" id="KW-0812">Transmembrane</keyword>
<protein>
    <recommendedName>
        <fullName evidence="5">ABC-2 family transporter protein</fullName>
    </recommendedName>
</protein>
<feature type="transmembrane region" description="Helical" evidence="2">
    <location>
        <begin position="42"/>
        <end position="59"/>
    </location>
</feature>
<dbReference type="RefSeq" id="WP_093658836.1">
    <property type="nucleotide sequence ID" value="NZ_FNHI01000019.1"/>
</dbReference>
<dbReference type="OrthoDB" id="5176800at2"/>
<evidence type="ECO:0000313" key="3">
    <source>
        <dbReference type="EMBL" id="SDN11307.1"/>
    </source>
</evidence>
<dbReference type="AlphaFoldDB" id="A0A1G9YQP2"/>
<dbReference type="STRING" id="1196353.SAMN05444921_11977"/>
<name>A0A1G9YQP2_9ACTN</name>
<dbReference type="Proteomes" id="UP000199063">
    <property type="component" value="Unassembled WGS sequence"/>
</dbReference>
<feature type="transmembrane region" description="Helical" evidence="2">
    <location>
        <begin position="201"/>
        <end position="223"/>
    </location>
</feature>